<gene>
    <name evidence="2" type="ORF">PIB30_060856</name>
</gene>
<keyword evidence="3" id="KW-1185">Reference proteome</keyword>
<accession>A0ABU6WNG5</accession>
<organism evidence="2 3">
    <name type="scientific">Stylosanthes scabra</name>
    <dbReference type="NCBI Taxonomy" id="79078"/>
    <lineage>
        <taxon>Eukaryota</taxon>
        <taxon>Viridiplantae</taxon>
        <taxon>Streptophyta</taxon>
        <taxon>Embryophyta</taxon>
        <taxon>Tracheophyta</taxon>
        <taxon>Spermatophyta</taxon>
        <taxon>Magnoliopsida</taxon>
        <taxon>eudicotyledons</taxon>
        <taxon>Gunneridae</taxon>
        <taxon>Pentapetalae</taxon>
        <taxon>rosids</taxon>
        <taxon>fabids</taxon>
        <taxon>Fabales</taxon>
        <taxon>Fabaceae</taxon>
        <taxon>Papilionoideae</taxon>
        <taxon>50 kb inversion clade</taxon>
        <taxon>dalbergioids sensu lato</taxon>
        <taxon>Dalbergieae</taxon>
        <taxon>Pterocarpus clade</taxon>
        <taxon>Stylosanthes</taxon>
    </lineage>
</organism>
<dbReference type="EMBL" id="JASCZI010181786">
    <property type="protein sequence ID" value="MED6185840.1"/>
    <property type="molecule type" value="Genomic_DNA"/>
</dbReference>
<comment type="caution">
    <text evidence="2">The sequence shown here is derived from an EMBL/GenBank/DDBJ whole genome shotgun (WGS) entry which is preliminary data.</text>
</comment>
<sequence>MTLTRIGGSRISRATRSSFPTNSTVSSATSRPKRHCDLPHEDDRSNDPCPRSPCMRATTYLHLFAHVPLRVRYFVRSLSASLGAVRMSQGSELRKFMEKSVSVLLRSFPNRPIVSTWLSDHSCIVISDPHTLTCPRYVPVIYISVNVHHLGHIRPDLAGCP</sequence>
<reference evidence="2 3" key="1">
    <citation type="journal article" date="2023" name="Plants (Basel)">
        <title>Bridging the Gap: Combining Genomics and Transcriptomics Approaches to Understand Stylosanthes scabra, an Orphan Legume from the Brazilian Caatinga.</title>
        <authorList>
            <person name="Ferreira-Neto J.R.C."/>
            <person name="da Silva M.D."/>
            <person name="Binneck E."/>
            <person name="de Melo N.F."/>
            <person name="da Silva R.H."/>
            <person name="de Melo A.L.T.M."/>
            <person name="Pandolfi V."/>
            <person name="Bustamante F.O."/>
            <person name="Brasileiro-Vidal A.C."/>
            <person name="Benko-Iseppon A.M."/>
        </authorList>
    </citation>
    <scope>NUCLEOTIDE SEQUENCE [LARGE SCALE GENOMIC DNA]</scope>
    <source>
        <tissue evidence="2">Leaves</tissue>
    </source>
</reference>
<evidence type="ECO:0000313" key="2">
    <source>
        <dbReference type="EMBL" id="MED6185840.1"/>
    </source>
</evidence>
<protein>
    <submittedName>
        <fullName evidence="2">Uncharacterized protein</fullName>
    </submittedName>
</protein>
<evidence type="ECO:0000256" key="1">
    <source>
        <dbReference type="SAM" id="MobiDB-lite"/>
    </source>
</evidence>
<name>A0ABU6WNG5_9FABA</name>
<feature type="region of interest" description="Disordered" evidence="1">
    <location>
        <begin position="1"/>
        <end position="49"/>
    </location>
</feature>
<feature type="compositionally biased region" description="Basic and acidic residues" evidence="1">
    <location>
        <begin position="35"/>
        <end position="46"/>
    </location>
</feature>
<dbReference type="Proteomes" id="UP001341840">
    <property type="component" value="Unassembled WGS sequence"/>
</dbReference>
<feature type="compositionally biased region" description="Polar residues" evidence="1">
    <location>
        <begin position="12"/>
        <end position="30"/>
    </location>
</feature>
<proteinExistence type="predicted"/>
<evidence type="ECO:0000313" key="3">
    <source>
        <dbReference type="Proteomes" id="UP001341840"/>
    </source>
</evidence>